<dbReference type="InterPro" id="IPR013686">
    <property type="entry name" value="Polypept-transport_assoc_ShlB"/>
</dbReference>
<feature type="chain" id="PRO_5026359683" evidence="4">
    <location>
        <begin position="47"/>
        <end position="612"/>
    </location>
</feature>
<dbReference type="EMBL" id="AAJAEW010000228">
    <property type="protein sequence ID" value="ECJ9902783.1"/>
    <property type="molecule type" value="Genomic_DNA"/>
</dbReference>
<evidence type="ECO:0000259" key="5">
    <source>
        <dbReference type="Pfam" id="PF03865"/>
    </source>
</evidence>
<evidence type="ECO:0000313" key="7">
    <source>
        <dbReference type="EMBL" id="ECJ9902783.1"/>
    </source>
</evidence>
<feature type="domain" description="Polypeptide-transport-associated ShlB-type" evidence="6">
    <location>
        <begin position="108"/>
        <end position="178"/>
    </location>
</feature>
<feature type="signal peptide" evidence="4">
    <location>
        <begin position="1"/>
        <end position="46"/>
    </location>
</feature>
<evidence type="ECO:0000259" key="6">
    <source>
        <dbReference type="Pfam" id="PF08479"/>
    </source>
</evidence>
<keyword evidence="1" id="KW-1134">Transmembrane beta strand</keyword>
<feature type="domain" description="Haemolysin activator HlyB C-terminal" evidence="5">
    <location>
        <begin position="241"/>
        <end position="365"/>
    </location>
</feature>
<dbReference type="PANTHER" id="PTHR34597">
    <property type="entry name" value="SLR1661 PROTEIN"/>
    <property type="match status" value="1"/>
</dbReference>
<dbReference type="Gene3D" id="3.10.20.310">
    <property type="entry name" value="membrane protein fhac"/>
    <property type="match status" value="1"/>
</dbReference>
<gene>
    <name evidence="7" type="ORF">FQQ32_22390</name>
</gene>
<organism evidence="7">
    <name type="scientific">Salmonella enterica</name>
    <name type="common">Salmonella choleraesuis</name>
    <dbReference type="NCBI Taxonomy" id="28901"/>
    <lineage>
        <taxon>Bacteria</taxon>
        <taxon>Pseudomonadati</taxon>
        <taxon>Pseudomonadota</taxon>
        <taxon>Gammaproteobacteria</taxon>
        <taxon>Enterobacterales</taxon>
        <taxon>Enterobacteriaceae</taxon>
        <taxon>Salmonella</taxon>
    </lineage>
</organism>
<evidence type="ECO:0000256" key="2">
    <source>
        <dbReference type="ARBA" id="ARBA00022692"/>
    </source>
</evidence>
<sequence>MLIRCHSGLRFAGAISCFHKKGKKDFFVHIIKLTPLACLLSVSVWAAPVPAPDAGALGNQLRQTSSTPVRPLMVPSLILPTDTQGNAVASSGNQAHVTLKKIVFTGDVSVTGIRQLSEAGLQQVVLPWVGKSLSFQDMQAMTRAVTQYYRRQGVILGRAILPPQTVKDGVLTVRILAGRYDKSDIHNATTLRTPVIQRIVSVTTPEGDVVRQAQLERVALLLNEIPGVKASVALKAGAVEGTSAPDINVRPGKRAGGYVGLDNQGDPATGRSRVMVGGYINNLTGLGDQLRVDVLDAWEKSDLFNGSLDYSLSVGGYGTRVGASYSHLTYHYNFEQQGVNGYSDNWLLYVTRPWVRSARARVDVRLEGGQQFLTDKYPSRLFGEATGSEGRKQASLGGLDVNGSVASTPGGLSAFDLRATVGNMDYRNDVARLMGFSEEAGTAGEFARLNYQVNHDQQILGPFSLYASLSGQMANHNLDTSQKFLLGGPSAVRAYDIGDGSVDEGNVLTAELRSHWDIPVHRWPGSHPGLTVAAFYDQGWGQQYGDNRNQATTGELTDHNRVNLAGAGLYATVSDAGNYALTMTWAHRTGNVDPVSGHDDRDRFWVSAIKTF</sequence>
<dbReference type="Gene3D" id="2.40.160.50">
    <property type="entry name" value="membrane protein fhac: a member of the omp85/tpsb transporter family"/>
    <property type="match status" value="1"/>
</dbReference>
<dbReference type="PANTHER" id="PTHR34597:SF1">
    <property type="entry name" value="HEME_HEMOPEXIN TRANSPORTER PROTEIN HUXB"/>
    <property type="match status" value="1"/>
</dbReference>
<keyword evidence="2" id="KW-0812">Transmembrane</keyword>
<keyword evidence="1" id="KW-0472">Membrane</keyword>
<dbReference type="AlphaFoldDB" id="A0A5Y4CJY2"/>
<dbReference type="GO" id="GO:0008320">
    <property type="term" value="F:protein transmembrane transporter activity"/>
    <property type="evidence" value="ECO:0007669"/>
    <property type="project" value="TreeGrafter"/>
</dbReference>
<evidence type="ECO:0000256" key="3">
    <source>
        <dbReference type="ARBA" id="ARBA00023237"/>
    </source>
</evidence>
<name>A0A5Y4CJY2_SALER</name>
<comment type="caution">
    <text evidence="7">The sequence shown here is derived from an EMBL/GenBank/DDBJ whole genome shotgun (WGS) entry which is preliminary data.</text>
</comment>
<dbReference type="Pfam" id="PF03865">
    <property type="entry name" value="ShlB"/>
    <property type="match status" value="2"/>
</dbReference>
<dbReference type="Pfam" id="PF08479">
    <property type="entry name" value="POTRA_2"/>
    <property type="match status" value="1"/>
</dbReference>
<dbReference type="GO" id="GO:0098046">
    <property type="term" value="C:type V protein secretion system complex"/>
    <property type="evidence" value="ECO:0007669"/>
    <property type="project" value="TreeGrafter"/>
</dbReference>
<dbReference type="GO" id="GO:0046819">
    <property type="term" value="P:protein secretion by the type V secretion system"/>
    <property type="evidence" value="ECO:0007669"/>
    <property type="project" value="TreeGrafter"/>
</dbReference>
<keyword evidence="3" id="KW-0998">Cell outer membrane</keyword>
<accession>A0A5Y4CJY2</accession>
<evidence type="ECO:0000256" key="1">
    <source>
        <dbReference type="ARBA" id="ARBA00022452"/>
    </source>
</evidence>
<protein>
    <submittedName>
        <fullName evidence="7">ShlB/FhaC/HecB family hemolysin secretion/activation protein</fullName>
    </submittedName>
</protein>
<dbReference type="InterPro" id="IPR051544">
    <property type="entry name" value="TPS_OM_transporter"/>
</dbReference>
<dbReference type="InterPro" id="IPR005565">
    <property type="entry name" value="Hemolysn_activator_HlyB_C"/>
</dbReference>
<evidence type="ECO:0000256" key="4">
    <source>
        <dbReference type="SAM" id="SignalP"/>
    </source>
</evidence>
<feature type="domain" description="Haemolysin activator HlyB C-terminal" evidence="5">
    <location>
        <begin position="447"/>
        <end position="552"/>
    </location>
</feature>
<keyword evidence="4" id="KW-0732">Signal</keyword>
<reference evidence="7" key="1">
    <citation type="submission" date="2019-07" db="EMBL/GenBank/DDBJ databases">
        <authorList>
            <consortium name="PulseNet: The National Subtyping Network for Foodborne Disease Surveillance"/>
            <person name="Tarr C.L."/>
            <person name="Trees E."/>
            <person name="Katz L.S."/>
            <person name="Carleton-Romer H.A."/>
            <person name="Stroika S."/>
            <person name="Kucerova Z."/>
            <person name="Roache K.F."/>
            <person name="Sabol A.L."/>
            <person name="Besser J."/>
            <person name="Gerner-Smidt P."/>
        </authorList>
    </citation>
    <scope>NUCLEOTIDE SEQUENCE</scope>
    <source>
        <strain evidence="7">PNUSAS085449</strain>
    </source>
</reference>
<proteinExistence type="predicted"/>